<keyword evidence="3" id="KW-1185">Reference proteome</keyword>
<dbReference type="AlphaFoldDB" id="A0A0F7G0C3"/>
<dbReference type="Proteomes" id="UP000034034">
    <property type="component" value="Chromosome"/>
</dbReference>
<evidence type="ECO:0000256" key="1">
    <source>
        <dbReference type="SAM" id="MobiDB-lite"/>
    </source>
</evidence>
<accession>A0A0F7G0C3</accession>
<dbReference type="RefSeq" id="WP_046725164.1">
    <property type="nucleotide sequence ID" value="NZ_CP009922.3"/>
</dbReference>
<proteinExistence type="predicted"/>
<evidence type="ECO:0000313" key="3">
    <source>
        <dbReference type="Proteomes" id="UP000034034"/>
    </source>
</evidence>
<name>A0A0F7G0C3_9ACTN</name>
<gene>
    <name evidence="2" type="ORF">SXIM_50200</name>
</gene>
<reference evidence="2" key="1">
    <citation type="submission" date="2019-08" db="EMBL/GenBank/DDBJ databases">
        <title>Complete genome sequence of a mangrove-derived Streptomyces xiamenensis.</title>
        <authorList>
            <person name="Xu J."/>
        </authorList>
    </citation>
    <scope>NUCLEOTIDE SEQUENCE</scope>
    <source>
        <strain evidence="2">318</strain>
    </source>
</reference>
<evidence type="ECO:0000313" key="2">
    <source>
        <dbReference type="EMBL" id="AKG46404.1"/>
    </source>
</evidence>
<organism evidence="2 3">
    <name type="scientific">Streptomyces xiamenensis</name>
    <dbReference type="NCBI Taxonomy" id="408015"/>
    <lineage>
        <taxon>Bacteria</taxon>
        <taxon>Bacillati</taxon>
        <taxon>Actinomycetota</taxon>
        <taxon>Actinomycetes</taxon>
        <taxon>Kitasatosporales</taxon>
        <taxon>Streptomycetaceae</taxon>
        <taxon>Streptomyces</taxon>
    </lineage>
</organism>
<dbReference type="KEGG" id="sxi:SXIM_50200"/>
<feature type="compositionally biased region" description="Low complexity" evidence="1">
    <location>
        <begin position="19"/>
        <end position="42"/>
    </location>
</feature>
<sequence length="256" mass="27017">MTLAAVIVPLLGGCGSGHGTPDTGDGTAPATAPHTDPTTVTEEPPDWEPDPARLPTGHDDALALARAVSAQPHDYGPGYLPQDPYEADPATMAVLGQDCVWTREPLPGEVLANLTRNSELPATSTESGPLRVMSSVTVHDSVAAADLRMAKILEEVLRCPGQQLRADERVTGLLSMGDPGGTDSPLRADDLIREGGEFTSDLYGGPYPYLWVVTRRGPVTVALAVKGTEGYDEAAVERIVTDAQELMLARVESALR</sequence>
<dbReference type="EMBL" id="CP009922">
    <property type="protein sequence ID" value="AKG46404.1"/>
    <property type="molecule type" value="Genomic_DNA"/>
</dbReference>
<dbReference type="PATRIC" id="fig|408015.6.peg.5086"/>
<dbReference type="STRING" id="408015.SXIM_50200"/>
<dbReference type="HOGENOM" id="CLU_1077351_0_0_11"/>
<feature type="region of interest" description="Disordered" evidence="1">
    <location>
        <begin position="17"/>
        <end position="52"/>
    </location>
</feature>
<protein>
    <submittedName>
        <fullName evidence="2">Uncharacterized protein</fullName>
    </submittedName>
</protein>